<proteinExistence type="predicted"/>
<sequence length="137" mass="15105">MSSGKSLIFKRKKTHLEESMCSGGLGLDSFSDDLLKFRANVSAAVEEYETNAEDDDAEEAFLPDSTMVQNGTREENFFAKKHTAEDVRSNTHIIIIGNTISLGFLACNTYSTDCATGVHKHVMSAEGRANLHVMRKN</sequence>
<evidence type="ECO:0000313" key="2">
    <source>
        <dbReference type="Proteomes" id="UP001174909"/>
    </source>
</evidence>
<dbReference type="AlphaFoldDB" id="A0AA35WKD9"/>
<gene>
    <name evidence="1" type="ORF">GBAR_LOCUS14340</name>
</gene>
<dbReference type="Proteomes" id="UP001174909">
    <property type="component" value="Unassembled WGS sequence"/>
</dbReference>
<reference evidence="1" key="1">
    <citation type="submission" date="2023-03" db="EMBL/GenBank/DDBJ databases">
        <authorList>
            <person name="Steffen K."/>
            <person name="Cardenas P."/>
        </authorList>
    </citation>
    <scope>NUCLEOTIDE SEQUENCE</scope>
</reference>
<comment type="caution">
    <text evidence="1">The sequence shown here is derived from an EMBL/GenBank/DDBJ whole genome shotgun (WGS) entry which is preliminary data.</text>
</comment>
<organism evidence="1 2">
    <name type="scientific">Geodia barretti</name>
    <name type="common">Barrett's horny sponge</name>
    <dbReference type="NCBI Taxonomy" id="519541"/>
    <lineage>
        <taxon>Eukaryota</taxon>
        <taxon>Metazoa</taxon>
        <taxon>Porifera</taxon>
        <taxon>Demospongiae</taxon>
        <taxon>Heteroscleromorpha</taxon>
        <taxon>Tetractinellida</taxon>
        <taxon>Astrophorina</taxon>
        <taxon>Geodiidae</taxon>
        <taxon>Geodia</taxon>
    </lineage>
</organism>
<name>A0AA35WKD9_GEOBA</name>
<protein>
    <submittedName>
        <fullName evidence="1">Uncharacterized protein</fullName>
    </submittedName>
</protein>
<accession>A0AA35WKD9</accession>
<dbReference type="EMBL" id="CASHTH010002090">
    <property type="protein sequence ID" value="CAI8024698.1"/>
    <property type="molecule type" value="Genomic_DNA"/>
</dbReference>
<evidence type="ECO:0000313" key="1">
    <source>
        <dbReference type="EMBL" id="CAI8024698.1"/>
    </source>
</evidence>
<keyword evidence="2" id="KW-1185">Reference proteome</keyword>